<dbReference type="PROSITE" id="PS00486">
    <property type="entry name" value="DNA_MISMATCH_REPAIR_2"/>
    <property type="match status" value="1"/>
</dbReference>
<organism evidence="11 12">
    <name type="scientific">Hydrogenibacillus schlegelii</name>
    <name type="common">Bacillus schlegelii</name>
    <dbReference type="NCBI Taxonomy" id="1484"/>
    <lineage>
        <taxon>Bacteria</taxon>
        <taxon>Bacillati</taxon>
        <taxon>Bacillota</taxon>
        <taxon>Bacilli</taxon>
        <taxon>Bacillales</taxon>
        <taxon>Bacillales Family X. Incertae Sedis</taxon>
        <taxon>Hydrogenibacillus</taxon>
    </lineage>
</organism>
<dbReference type="AlphaFoldDB" id="A0A179IUB9"/>
<evidence type="ECO:0000313" key="12">
    <source>
        <dbReference type="Proteomes" id="UP000243024"/>
    </source>
</evidence>
<dbReference type="NCBIfam" id="NF003810">
    <property type="entry name" value="PRK05399.1"/>
    <property type="match status" value="1"/>
</dbReference>
<dbReference type="InterPro" id="IPR007861">
    <property type="entry name" value="DNA_mismatch_repair_MutS_clamp"/>
</dbReference>
<dbReference type="GO" id="GO:0006298">
    <property type="term" value="P:mismatch repair"/>
    <property type="evidence" value="ECO:0007669"/>
    <property type="project" value="UniProtKB-UniRule"/>
</dbReference>
<evidence type="ECO:0000256" key="3">
    <source>
        <dbReference type="ARBA" id="ARBA00022763"/>
    </source>
</evidence>
<dbReference type="Gene3D" id="1.10.1420.10">
    <property type="match status" value="2"/>
</dbReference>
<protein>
    <recommendedName>
        <fullName evidence="7 8">DNA mismatch repair protein MutS</fullName>
    </recommendedName>
</protein>
<dbReference type="Pfam" id="PF00488">
    <property type="entry name" value="MutS_V"/>
    <property type="match status" value="1"/>
</dbReference>
<dbReference type="GO" id="GO:0005524">
    <property type="term" value="F:ATP binding"/>
    <property type="evidence" value="ECO:0007669"/>
    <property type="project" value="UniProtKB-UniRule"/>
</dbReference>
<dbReference type="EMBL" id="JXBB01000001">
    <property type="protein sequence ID" value="OAR05549.1"/>
    <property type="molecule type" value="Genomic_DNA"/>
</dbReference>
<dbReference type="Pfam" id="PF01624">
    <property type="entry name" value="MutS_I"/>
    <property type="match status" value="1"/>
</dbReference>
<dbReference type="InterPro" id="IPR036678">
    <property type="entry name" value="MutS_con_dom_sf"/>
</dbReference>
<dbReference type="Proteomes" id="UP000243024">
    <property type="component" value="Unassembled WGS sequence"/>
</dbReference>
<evidence type="ECO:0000259" key="10">
    <source>
        <dbReference type="PROSITE" id="PS00486"/>
    </source>
</evidence>
<reference evidence="11 12" key="1">
    <citation type="submission" date="2015-09" db="EMBL/GenBank/DDBJ databases">
        <title>Draft genome sequence of Hydrogenibacillus schlegelii DSM 2000.</title>
        <authorList>
            <person name="Hemp J."/>
        </authorList>
    </citation>
    <scope>NUCLEOTIDE SEQUENCE [LARGE SCALE GENOMIC DNA]</scope>
    <source>
        <strain evidence="11 12">MA 48</strain>
    </source>
</reference>
<dbReference type="Gene3D" id="3.30.420.110">
    <property type="entry name" value="MutS, connector domain"/>
    <property type="match status" value="1"/>
</dbReference>
<dbReference type="InterPro" id="IPR017261">
    <property type="entry name" value="DNA_mismatch_repair_MutS/MSH"/>
</dbReference>
<feature type="region of interest" description="Disordered" evidence="9">
    <location>
        <begin position="827"/>
        <end position="857"/>
    </location>
</feature>
<evidence type="ECO:0000256" key="1">
    <source>
        <dbReference type="ARBA" id="ARBA00006271"/>
    </source>
</evidence>
<dbReference type="PIRSF" id="PIRSF037677">
    <property type="entry name" value="DNA_mis_repair_Msh6"/>
    <property type="match status" value="1"/>
</dbReference>
<dbReference type="HAMAP" id="MF_00096">
    <property type="entry name" value="MutS"/>
    <property type="match status" value="1"/>
</dbReference>
<dbReference type="InterPro" id="IPR045076">
    <property type="entry name" value="MutS"/>
</dbReference>
<dbReference type="Gene3D" id="3.40.1170.10">
    <property type="entry name" value="DNA repair protein MutS, domain I"/>
    <property type="match status" value="1"/>
</dbReference>
<accession>A0A179IUB9</accession>
<keyword evidence="12" id="KW-1185">Reference proteome</keyword>
<keyword evidence="6 7" id="KW-0234">DNA repair</keyword>
<comment type="similarity">
    <text evidence="1 7">Belongs to the DNA mismatch repair MutS family.</text>
</comment>
<evidence type="ECO:0000313" key="11">
    <source>
        <dbReference type="EMBL" id="OAR05549.1"/>
    </source>
</evidence>
<dbReference type="SUPFAM" id="SSF55271">
    <property type="entry name" value="DNA repair protein MutS, domain I"/>
    <property type="match status" value="1"/>
</dbReference>
<dbReference type="STRING" id="1484.SA87_11765"/>
<evidence type="ECO:0000256" key="4">
    <source>
        <dbReference type="ARBA" id="ARBA00022840"/>
    </source>
</evidence>
<dbReference type="InterPro" id="IPR036187">
    <property type="entry name" value="DNA_mismatch_repair_MutS_sf"/>
</dbReference>
<dbReference type="GO" id="GO:0003684">
    <property type="term" value="F:damaged DNA binding"/>
    <property type="evidence" value="ECO:0007669"/>
    <property type="project" value="UniProtKB-UniRule"/>
</dbReference>
<keyword evidence="2 7" id="KW-0547">Nucleotide-binding</keyword>
<evidence type="ECO:0000256" key="7">
    <source>
        <dbReference type="HAMAP-Rule" id="MF_00096"/>
    </source>
</evidence>
<dbReference type="GO" id="GO:0140664">
    <property type="term" value="F:ATP-dependent DNA damage sensor activity"/>
    <property type="evidence" value="ECO:0007669"/>
    <property type="project" value="InterPro"/>
</dbReference>
<dbReference type="InterPro" id="IPR000432">
    <property type="entry name" value="DNA_mismatch_repair_MutS_C"/>
</dbReference>
<dbReference type="SMART" id="SM00534">
    <property type="entry name" value="MUTSac"/>
    <property type="match status" value="1"/>
</dbReference>
<evidence type="ECO:0000256" key="5">
    <source>
        <dbReference type="ARBA" id="ARBA00023125"/>
    </source>
</evidence>
<dbReference type="InterPro" id="IPR007696">
    <property type="entry name" value="DNA_mismatch_repair_MutS_core"/>
</dbReference>
<feature type="binding site" evidence="7">
    <location>
        <begin position="618"/>
        <end position="625"/>
    </location>
    <ligand>
        <name>ATP</name>
        <dbReference type="ChEBI" id="CHEBI:30616"/>
    </ligand>
</feature>
<name>A0A179IUB9_HYDSH</name>
<dbReference type="SMART" id="SM00533">
    <property type="entry name" value="MUTSd"/>
    <property type="match status" value="1"/>
</dbReference>
<comment type="caution">
    <text evidence="11">The sequence shown here is derived from an EMBL/GenBank/DDBJ whole genome shotgun (WGS) entry which is preliminary data.</text>
</comment>
<keyword evidence="4 7" id="KW-0067">ATP-binding</keyword>
<dbReference type="PANTHER" id="PTHR11361">
    <property type="entry name" value="DNA MISMATCH REPAIR PROTEIN MUTS FAMILY MEMBER"/>
    <property type="match status" value="1"/>
</dbReference>
<feature type="region of interest" description="Disordered" evidence="9">
    <location>
        <begin position="897"/>
        <end position="930"/>
    </location>
</feature>
<dbReference type="GO" id="GO:0005829">
    <property type="term" value="C:cytosol"/>
    <property type="evidence" value="ECO:0007669"/>
    <property type="project" value="TreeGrafter"/>
</dbReference>
<gene>
    <name evidence="7" type="primary">mutS</name>
    <name evidence="11" type="ORF">SA87_11765</name>
</gene>
<dbReference type="OrthoDB" id="9802448at2"/>
<evidence type="ECO:0000256" key="9">
    <source>
        <dbReference type="SAM" id="MobiDB-lite"/>
    </source>
</evidence>
<feature type="compositionally biased region" description="Basic and acidic residues" evidence="9">
    <location>
        <begin position="909"/>
        <end position="921"/>
    </location>
</feature>
<dbReference type="Pfam" id="PF05190">
    <property type="entry name" value="MutS_IV"/>
    <property type="match status" value="1"/>
</dbReference>
<keyword evidence="3 7" id="KW-0227">DNA damage</keyword>
<dbReference type="SUPFAM" id="SSF53150">
    <property type="entry name" value="DNA repair protein MutS, domain II"/>
    <property type="match status" value="1"/>
</dbReference>
<feature type="domain" description="DNA mismatch repair proteins mutS family" evidence="10">
    <location>
        <begin position="692"/>
        <end position="708"/>
    </location>
</feature>
<evidence type="ECO:0000256" key="8">
    <source>
        <dbReference type="NCBIfam" id="TIGR01070"/>
    </source>
</evidence>
<evidence type="ECO:0000256" key="6">
    <source>
        <dbReference type="ARBA" id="ARBA00023204"/>
    </source>
</evidence>
<dbReference type="PANTHER" id="PTHR11361:SF34">
    <property type="entry name" value="DNA MISMATCH REPAIR PROTEIN MSH1, MITOCHONDRIAL"/>
    <property type="match status" value="1"/>
</dbReference>
<dbReference type="SUPFAM" id="SSF48334">
    <property type="entry name" value="DNA repair protein MutS, domain III"/>
    <property type="match status" value="1"/>
</dbReference>
<dbReference type="SUPFAM" id="SSF52540">
    <property type="entry name" value="P-loop containing nucleoside triphosphate hydrolases"/>
    <property type="match status" value="1"/>
</dbReference>
<dbReference type="NCBIfam" id="TIGR01070">
    <property type="entry name" value="mutS1"/>
    <property type="match status" value="1"/>
</dbReference>
<dbReference type="InterPro" id="IPR016151">
    <property type="entry name" value="DNA_mismatch_repair_MutS_N"/>
</dbReference>
<dbReference type="Pfam" id="PF05192">
    <property type="entry name" value="MutS_III"/>
    <property type="match status" value="1"/>
</dbReference>
<evidence type="ECO:0000256" key="2">
    <source>
        <dbReference type="ARBA" id="ARBA00022741"/>
    </source>
</evidence>
<dbReference type="InterPro" id="IPR005748">
    <property type="entry name" value="DNA_mismatch_repair_MutS"/>
</dbReference>
<dbReference type="InterPro" id="IPR007695">
    <property type="entry name" value="DNA_mismatch_repair_MutS-lik_N"/>
</dbReference>
<sequence length="930" mass="101873">MASVTAMADGLTPMFQQYLELRRQVPDALLFFRLGDFYELFFDDAHVVHKVLGLTLTGRDGGRERVPMCGVPVHAAEGYIRTLLEHGYKVAICEQVEDPKTARGLVRREIVRIITPGTAVEEGLVDDGPGHLAAVYGREGAYGVAFVDATTGDGAVLAERLPTLQAVAEELIAFRTREVLVPAAAPEGMQAFFARLGVPVTPFDPPGAPEAREGSDPAAFCPPEAPPPARTAAEALYAYVRRVYPALVRALRPLQAYRRDRTLVLDPYTRANLELFRRKRSGEAAGSLFQVIDWTETPMGRRRLARRLERPLVDGAAIAERLKAVAFFVREGLLRHRVREALQAMYDLERLTARLALGTPSGGDLARLRETLRAALRLRAVLSSAEGAPMVVRAFLAAEAAPIEAALELLERALPDEPPAAPGEGRFFRPGYDAELDRLRAVLEEGSAWLRRYEAEERERTGIRSLKVGYNKVFGYYIEVTKANLDRVPPEYVRKQTIAGGERYVTEALRAWEEAEREGVERLEARERALYAELIGRLQASGEAFRALADGLAELDVAAALAELAVRRRYVEPVIRDDGRIVLRGSRHPVVEAVLPEGRFVKNDVVLDDRRRILLITGPNMAGKSTLMRQVALAQILFQIGSFVPADAAELTPVDRIFTRIGAADDLVQGESTFLVEMKEVRLAVTEATPRSLILIDELGRGTSTEDGIAIAHAVIEYIHDVVGAKALVSTHFHELAALEGRLSGLVNVHMGVEVEAERIIFTYRLRPGATSRSYGIAVAARAGLPERIIRRAEALVRRYGGRTPEEQPTLFDGGGSTTVETAKRMIPDETTDRTSPAEPVDRTPAAAGAKQEGESPAVAAALRVAEAIRRLPLERMTPLEAFDRLREWQAELGAANKAPVADAAAESDGPKRSTGPEKTPKNARPPAGR</sequence>
<dbReference type="Gene3D" id="3.40.50.300">
    <property type="entry name" value="P-loop containing nucleotide triphosphate hydrolases"/>
    <property type="match status" value="1"/>
</dbReference>
<dbReference type="InterPro" id="IPR027417">
    <property type="entry name" value="P-loop_NTPase"/>
</dbReference>
<dbReference type="GO" id="GO:0030983">
    <property type="term" value="F:mismatched DNA binding"/>
    <property type="evidence" value="ECO:0007669"/>
    <property type="project" value="InterPro"/>
</dbReference>
<comment type="function">
    <text evidence="7">This protein is involved in the repair of mismatches in DNA. It is possible that it carries out the mismatch recognition step. This protein has a weak ATPase activity.</text>
</comment>
<proteinExistence type="inferred from homology"/>
<keyword evidence="5 7" id="KW-0238">DNA-binding</keyword>
<dbReference type="FunFam" id="3.40.1170.10:FF:000001">
    <property type="entry name" value="DNA mismatch repair protein MutS"/>
    <property type="match status" value="1"/>
</dbReference>